<evidence type="ECO:0000313" key="1">
    <source>
        <dbReference type="EMBL" id="SVB69283.1"/>
    </source>
</evidence>
<name>A0A382G406_9ZZZZ</name>
<reference evidence="1" key="1">
    <citation type="submission" date="2018-05" db="EMBL/GenBank/DDBJ databases">
        <authorList>
            <person name="Lanie J.A."/>
            <person name="Ng W.-L."/>
            <person name="Kazmierczak K.M."/>
            <person name="Andrzejewski T.M."/>
            <person name="Davidsen T.M."/>
            <person name="Wayne K.J."/>
            <person name="Tettelin H."/>
            <person name="Glass J.I."/>
            <person name="Rusch D."/>
            <person name="Podicherti R."/>
            <person name="Tsui H.-C.T."/>
            <person name="Winkler M.E."/>
        </authorList>
    </citation>
    <scope>NUCLEOTIDE SEQUENCE</scope>
</reference>
<sequence length="90" mass="10242">MLIPRWLHPLLARSDHLRDRGQNRILVILNLGGGNDGLNTVIPFEDDEYYNLRPTIAIPQNELLTITETLGLHPAMAPLMDLWNDENMAI</sequence>
<evidence type="ECO:0008006" key="2">
    <source>
        <dbReference type="Google" id="ProtNLM"/>
    </source>
</evidence>
<accession>A0A382G406</accession>
<dbReference type="EMBL" id="UINC01053131">
    <property type="protein sequence ID" value="SVB69283.1"/>
    <property type="molecule type" value="Genomic_DNA"/>
</dbReference>
<protein>
    <recommendedName>
        <fullName evidence="2">DUF1501 domain-containing protein</fullName>
    </recommendedName>
</protein>
<organism evidence="1">
    <name type="scientific">marine metagenome</name>
    <dbReference type="NCBI Taxonomy" id="408172"/>
    <lineage>
        <taxon>unclassified sequences</taxon>
        <taxon>metagenomes</taxon>
        <taxon>ecological metagenomes</taxon>
    </lineage>
</organism>
<feature type="non-terminal residue" evidence="1">
    <location>
        <position position="90"/>
    </location>
</feature>
<dbReference type="AlphaFoldDB" id="A0A382G406"/>
<proteinExistence type="predicted"/>
<gene>
    <name evidence="1" type="ORF">METZ01_LOCUS222137</name>
</gene>